<dbReference type="EMBL" id="JBHTLT010000092">
    <property type="protein sequence ID" value="MFD1205824.1"/>
    <property type="molecule type" value="Genomic_DNA"/>
</dbReference>
<reference evidence="2" key="1">
    <citation type="journal article" date="2019" name="Int. J. Syst. Evol. Microbiol.">
        <title>The Global Catalogue of Microorganisms (GCM) 10K type strain sequencing project: providing services to taxonomists for standard genome sequencing and annotation.</title>
        <authorList>
            <consortium name="The Broad Institute Genomics Platform"/>
            <consortium name="The Broad Institute Genome Sequencing Center for Infectious Disease"/>
            <person name="Wu L."/>
            <person name="Ma J."/>
        </authorList>
    </citation>
    <scope>NUCLEOTIDE SEQUENCE [LARGE SCALE GENOMIC DNA]</scope>
    <source>
        <strain evidence="2">CCUG 53915</strain>
    </source>
</reference>
<accession>A0ABW3U0T6</accession>
<dbReference type="Proteomes" id="UP001597231">
    <property type="component" value="Unassembled WGS sequence"/>
</dbReference>
<protein>
    <submittedName>
        <fullName evidence="1">Uncharacterized protein</fullName>
    </submittedName>
</protein>
<name>A0ABW3U0T6_9BACL</name>
<sequence length="75" mass="8885">EYEGKGKVLMDHTAFLTEFMDFDIEEIDDEQFKFRLLKSIDGIRFSTFVSPAEIAQLETTIPEQFEYISKRLQEE</sequence>
<evidence type="ECO:0000313" key="1">
    <source>
        <dbReference type="EMBL" id="MFD1205824.1"/>
    </source>
</evidence>
<feature type="non-terminal residue" evidence="1">
    <location>
        <position position="1"/>
    </location>
</feature>
<gene>
    <name evidence="1" type="ORF">ACFQ38_12055</name>
</gene>
<organism evidence="1 2">
    <name type="scientific">Sporosarcina contaminans</name>
    <dbReference type="NCBI Taxonomy" id="633403"/>
    <lineage>
        <taxon>Bacteria</taxon>
        <taxon>Bacillati</taxon>
        <taxon>Bacillota</taxon>
        <taxon>Bacilli</taxon>
        <taxon>Bacillales</taxon>
        <taxon>Caryophanaceae</taxon>
        <taxon>Sporosarcina</taxon>
    </lineage>
</organism>
<evidence type="ECO:0000313" key="2">
    <source>
        <dbReference type="Proteomes" id="UP001597231"/>
    </source>
</evidence>
<keyword evidence="2" id="KW-1185">Reference proteome</keyword>
<proteinExistence type="predicted"/>
<comment type="caution">
    <text evidence="1">The sequence shown here is derived from an EMBL/GenBank/DDBJ whole genome shotgun (WGS) entry which is preliminary data.</text>
</comment>
<dbReference type="RefSeq" id="WP_381481121.1">
    <property type="nucleotide sequence ID" value="NZ_JBHTLT010000092.1"/>
</dbReference>